<dbReference type="AlphaFoldDB" id="A0A1C4DEK5"/>
<name>A0A1C4DEK5_BACTU</name>
<protein>
    <submittedName>
        <fullName evidence="1">Uncharacterized protein</fullName>
    </submittedName>
</protein>
<evidence type="ECO:0000313" key="2">
    <source>
        <dbReference type="Proteomes" id="UP000195991"/>
    </source>
</evidence>
<dbReference type="EMBL" id="FMBI01000028">
    <property type="protein sequence ID" value="SCC29797.1"/>
    <property type="molecule type" value="Genomic_DNA"/>
</dbReference>
<sequence length="148" mass="15843">MSHINYYNGYYNMHEYPYAYPVSPPNLDPVLYRQDNYKPPVGLNIDWANFSAQLSLDDQTTRWLAAAIDSGANAGTIASGLAALGVITAEAAPITLVISGILKVGGGAINSANTIGGNKGVYFNIPWYVLFPVGILPAIPAIAPKPRY</sequence>
<reference evidence="1 2" key="1">
    <citation type="submission" date="2016-08" db="EMBL/GenBank/DDBJ databases">
        <authorList>
            <person name="Seilhamer J.J."/>
        </authorList>
    </citation>
    <scope>NUCLEOTIDE SEQUENCE [LARGE SCALE GENOMIC DNA]</scope>
    <source>
        <strain evidence="1 2">IEBC_T61001</strain>
    </source>
</reference>
<accession>A0A1C4DEK5</accession>
<evidence type="ECO:0000313" key="1">
    <source>
        <dbReference type="EMBL" id="SCC29797.1"/>
    </source>
</evidence>
<dbReference type="Proteomes" id="UP000195991">
    <property type="component" value="Unassembled WGS sequence"/>
</dbReference>
<organism evidence="1 2">
    <name type="scientific">Bacillus thuringiensis</name>
    <dbReference type="NCBI Taxonomy" id="1428"/>
    <lineage>
        <taxon>Bacteria</taxon>
        <taxon>Bacillati</taxon>
        <taxon>Bacillota</taxon>
        <taxon>Bacilli</taxon>
        <taxon>Bacillales</taxon>
        <taxon>Bacillaceae</taxon>
        <taxon>Bacillus</taxon>
        <taxon>Bacillus cereus group</taxon>
    </lineage>
</organism>
<dbReference type="RefSeq" id="WP_087986075.1">
    <property type="nucleotide sequence ID" value="NZ_JAZIFA010000035.1"/>
</dbReference>
<proteinExistence type="predicted"/>
<gene>
    <name evidence="1" type="ORF">BTT61001_02368</name>
</gene>